<proteinExistence type="predicted"/>
<keyword evidence="1" id="KW-0812">Transmembrane</keyword>
<feature type="transmembrane region" description="Helical" evidence="1">
    <location>
        <begin position="168"/>
        <end position="192"/>
    </location>
</feature>
<dbReference type="RefSeq" id="WP_111904584.1">
    <property type="nucleotide sequence ID" value="NZ_QLNP01000089.1"/>
</dbReference>
<keyword evidence="1" id="KW-0472">Membrane</keyword>
<keyword evidence="2" id="KW-0378">Hydrolase</keyword>
<evidence type="ECO:0000256" key="1">
    <source>
        <dbReference type="SAM" id="Phobius"/>
    </source>
</evidence>
<dbReference type="AlphaFoldDB" id="A0A328HDP6"/>
<protein>
    <submittedName>
        <fullName evidence="2">Metal-dependent hydrolase</fullName>
    </submittedName>
</protein>
<dbReference type="Pfam" id="PF04307">
    <property type="entry name" value="YdjM"/>
    <property type="match status" value="2"/>
</dbReference>
<feature type="transmembrane region" description="Helical" evidence="1">
    <location>
        <begin position="139"/>
        <end position="156"/>
    </location>
</feature>
<feature type="transmembrane region" description="Helical" evidence="1">
    <location>
        <begin position="108"/>
        <end position="127"/>
    </location>
</feature>
<dbReference type="Proteomes" id="UP000249166">
    <property type="component" value="Unassembled WGS sequence"/>
</dbReference>
<evidence type="ECO:0000313" key="3">
    <source>
        <dbReference type="Proteomes" id="UP000249166"/>
    </source>
</evidence>
<dbReference type="GO" id="GO:0016787">
    <property type="term" value="F:hydrolase activity"/>
    <property type="evidence" value="ECO:0007669"/>
    <property type="project" value="UniProtKB-KW"/>
</dbReference>
<gene>
    <name evidence="2" type="ORF">DBZ45_14120</name>
</gene>
<name>A0A328HDP6_ARTGO</name>
<dbReference type="OrthoDB" id="3425909at2"/>
<evidence type="ECO:0000313" key="2">
    <source>
        <dbReference type="EMBL" id="RAM36687.1"/>
    </source>
</evidence>
<organism evidence="2 3">
    <name type="scientific">Arthrobacter globiformis</name>
    <dbReference type="NCBI Taxonomy" id="1665"/>
    <lineage>
        <taxon>Bacteria</taxon>
        <taxon>Bacillati</taxon>
        <taxon>Actinomycetota</taxon>
        <taxon>Actinomycetes</taxon>
        <taxon>Micrococcales</taxon>
        <taxon>Micrococcaceae</taxon>
        <taxon>Arthrobacter</taxon>
    </lineage>
</organism>
<reference evidence="2 3" key="1">
    <citation type="submission" date="2018-04" db="EMBL/GenBank/DDBJ databases">
        <title>Bacteria isolated from cave deposits of Manipur.</title>
        <authorList>
            <person name="Sahoo D."/>
            <person name="Sarangthem I."/>
            <person name="Nandeibam J."/>
        </authorList>
    </citation>
    <scope>NUCLEOTIDE SEQUENCE [LARGE SCALE GENOMIC DNA]</scope>
    <source>
        <strain evidence="3">mrc11</strain>
    </source>
</reference>
<dbReference type="EMBL" id="QLNP01000089">
    <property type="protein sequence ID" value="RAM36687.1"/>
    <property type="molecule type" value="Genomic_DNA"/>
</dbReference>
<accession>A0A328HDP6</accession>
<feature type="transmembrane region" description="Helical" evidence="1">
    <location>
        <begin position="229"/>
        <end position="248"/>
    </location>
</feature>
<keyword evidence="1" id="KW-1133">Transmembrane helix</keyword>
<sequence length="273" mass="28892">MGGHHAASGAAAWVAIASTGPYTLGWYPLDATGVLIGGMATAGTALVCDWDHRSSTVAHSLPPLSNMIAVGIENASGGHRQGTHSVLGAAMFVLLAAVAAQIQLDTPWGVLSVGAGLLCMFMINIAAKALKLFPKSGWISNWIFALVMAGLVTWFAPHQWTWLPMSMLIGVVVHIVGDMVTTGGVPLLWPLVVKPPRFLRRLWVLRNFWRPNGAFSIPLLGRAGSRREWLVLIPVSGYAMVGMCLAAWSLAGTHFPAALALASRLASSLLGLT</sequence>
<comment type="caution">
    <text evidence="2">The sequence shown here is derived from an EMBL/GenBank/DDBJ whole genome shotgun (WGS) entry which is preliminary data.</text>
</comment>
<feature type="transmembrane region" description="Helical" evidence="1">
    <location>
        <begin position="85"/>
        <end position="102"/>
    </location>
</feature>
<dbReference type="InterPro" id="IPR007404">
    <property type="entry name" value="YdjM-like"/>
</dbReference>